<evidence type="ECO:0000256" key="1">
    <source>
        <dbReference type="ARBA" id="ARBA00005417"/>
    </source>
</evidence>
<comment type="similarity">
    <text evidence="1">Belongs to the ABC transporter superfamily.</text>
</comment>
<dbReference type="InterPro" id="IPR003593">
    <property type="entry name" value="AAA+_ATPase"/>
</dbReference>
<dbReference type="GO" id="GO:0005524">
    <property type="term" value="F:ATP binding"/>
    <property type="evidence" value="ECO:0007669"/>
    <property type="project" value="UniProtKB-KW"/>
</dbReference>
<keyword evidence="5 7" id="KW-0067">ATP-binding</keyword>
<dbReference type="RefSeq" id="WP_282336431.1">
    <property type="nucleotide sequence ID" value="NZ_JASBRG010000007.1"/>
</dbReference>
<protein>
    <submittedName>
        <fullName evidence="7">ABC transporter ATP-binding protein</fullName>
    </submittedName>
</protein>
<dbReference type="PANTHER" id="PTHR42711">
    <property type="entry name" value="ABC TRANSPORTER ATP-BINDING PROTEIN"/>
    <property type="match status" value="1"/>
</dbReference>
<evidence type="ECO:0000259" key="6">
    <source>
        <dbReference type="PROSITE" id="PS50893"/>
    </source>
</evidence>
<dbReference type="PROSITE" id="PS00211">
    <property type="entry name" value="ABC_TRANSPORTER_1"/>
    <property type="match status" value="1"/>
</dbReference>
<evidence type="ECO:0000256" key="4">
    <source>
        <dbReference type="ARBA" id="ARBA00022741"/>
    </source>
</evidence>
<proteinExistence type="inferred from homology"/>
<dbReference type="SUPFAM" id="SSF52540">
    <property type="entry name" value="P-loop containing nucleoside triphosphate hydrolases"/>
    <property type="match status" value="1"/>
</dbReference>
<keyword evidence="3" id="KW-0536">Nodulation</keyword>
<evidence type="ECO:0000256" key="2">
    <source>
        <dbReference type="ARBA" id="ARBA00022448"/>
    </source>
</evidence>
<reference evidence="7 8" key="1">
    <citation type="submission" date="2023-05" db="EMBL/GenBank/DDBJ databases">
        <title>Genome sequence of Pinibacter sp. MAH-24.</title>
        <authorList>
            <person name="Huq M.A."/>
        </authorList>
    </citation>
    <scope>NUCLEOTIDE SEQUENCE [LARGE SCALE GENOMIC DNA]</scope>
    <source>
        <strain evidence="7 8">MAH-24</strain>
    </source>
</reference>
<dbReference type="InterPro" id="IPR017871">
    <property type="entry name" value="ABC_transporter-like_CS"/>
</dbReference>
<evidence type="ECO:0000313" key="8">
    <source>
        <dbReference type="Proteomes" id="UP001226434"/>
    </source>
</evidence>
<sequence>MQQTLYENQLQEVHGHYHAGDFDLAHRRLLDCVIETADMPLFEKALTYCEWLDANGESSGKEVIRSKAFELLEILQHASISDGWKENNQLLTATEISKKYSKGNFALNNISVSLRKGEIIGLVGENGNGKTTLMRLLNGELKAEQGKLDYHFAKNDSLYELRSKLLYVPQRIPRWWGRLMENLQFTLAQHGVKDKDNLLWAEIMVARLSLRPYKNLSWNRLSSGYRTRFELAKTLLRNPQILLLDEPLANLDINAQQTILQDLKFLSGSISRPFGMMISSQHIYEVEKVSDSIIFLKNGHAKYQQQLSSVSEEAPKQLALEMEANADRNEIAAAFAELQVEKIQYNGNVFIIYFQAGTSMQQVLNALASNAVEITYLRDISNSSRRFFTN</sequence>
<keyword evidence="4" id="KW-0547">Nucleotide-binding</keyword>
<dbReference type="EMBL" id="JASBRG010000007">
    <property type="protein sequence ID" value="MDI3322313.1"/>
    <property type="molecule type" value="Genomic_DNA"/>
</dbReference>
<dbReference type="InterPro" id="IPR050763">
    <property type="entry name" value="ABC_transporter_ATP-binding"/>
</dbReference>
<gene>
    <name evidence="7" type="ORF">QJ048_21160</name>
</gene>
<evidence type="ECO:0000313" key="7">
    <source>
        <dbReference type="EMBL" id="MDI3322313.1"/>
    </source>
</evidence>
<dbReference type="PROSITE" id="PS50893">
    <property type="entry name" value="ABC_TRANSPORTER_2"/>
    <property type="match status" value="1"/>
</dbReference>
<comment type="caution">
    <text evidence="7">The sequence shown here is derived from an EMBL/GenBank/DDBJ whole genome shotgun (WGS) entry which is preliminary data.</text>
</comment>
<dbReference type="InterPro" id="IPR003439">
    <property type="entry name" value="ABC_transporter-like_ATP-bd"/>
</dbReference>
<dbReference type="Pfam" id="PF00005">
    <property type="entry name" value="ABC_tran"/>
    <property type="match status" value="1"/>
</dbReference>
<name>A0ABT6RIB4_9BACT</name>
<keyword evidence="2" id="KW-0813">Transport</keyword>
<dbReference type="InterPro" id="IPR027417">
    <property type="entry name" value="P-loop_NTPase"/>
</dbReference>
<dbReference type="SMART" id="SM00382">
    <property type="entry name" value="AAA"/>
    <property type="match status" value="1"/>
</dbReference>
<dbReference type="Proteomes" id="UP001226434">
    <property type="component" value="Unassembled WGS sequence"/>
</dbReference>
<keyword evidence="8" id="KW-1185">Reference proteome</keyword>
<dbReference type="PANTHER" id="PTHR42711:SF5">
    <property type="entry name" value="ABC TRANSPORTER ATP-BINDING PROTEIN NATA"/>
    <property type="match status" value="1"/>
</dbReference>
<organism evidence="7 8">
    <name type="scientific">Pinibacter soli</name>
    <dbReference type="NCBI Taxonomy" id="3044211"/>
    <lineage>
        <taxon>Bacteria</taxon>
        <taxon>Pseudomonadati</taxon>
        <taxon>Bacteroidota</taxon>
        <taxon>Chitinophagia</taxon>
        <taxon>Chitinophagales</taxon>
        <taxon>Chitinophagaceae</taxon>
        <taxon>Pinibacter</taxon>
    </lineage>
</organism>
<feature type="domain" description="ABC transporter" evidence="6">
    <location>
        <begin position="91"/>
        <end position="323"/>
    </location>
</feature>
<accession>A0ABT6RIB4</accession>
<evidence type="ECO:0000256" key="5">
    <source>
        <dbReference type="ARBA" id="ARBA00022840"/>
    </source>
</evidence>
<dbReference type="Gene3D" id="3.40.50.300">
    <property type="entry name" value="P-loop containing nucleotide triphosphate hydrolases"/>
    <property type="match status" value="1"/>
</dbReference>
<evidence type="ECO:0000256" key="3">
    <source>
        <dbReference type="ARBA" id="ARBA00022458"/>
    </source>
</evidence>